<dbReference type="SUPFAM" id="SSF51182">
    <property type="entry name" value="RmlC-like cupins"/>
    <property type="match status" value="1"/>
</dbReference>
<dbReference type="InterPro" id="IPR024060">
    <property type="entry name" value="Ureidoglycolate_lyase_dom_sf"/>
</dbReference>
<evidence type="ECO:0000256" key="2">
    <source>
        <dbReference type="ARBA" id="ARBA00022631"/>
    </source>
</evidence>
<comment type="caution">
    <text evidence="5">The sequence shown here is derived from an EMBL/GenBank/DDBJ whole genome shotgun (WGS) entry which is preliminary data.</text>
</comment>
<organism evidence="5 6">
    <name type="scientific">Paecilomyces lecythidis</name>
    <dbReference type="NCBI Taxonomy" id="3004212"/>
    <lineage>
        <taxon>Eukaryota</taxon>
        <taxon>Fungi</taxon>
        <taxon>Dikarya</taxon>
        <taxon>Ascomycota</taxon>
        <taxon>Pezizomycotina</taxon>
        <taxon>Eurotiomycetes</taxon>
        <taxon>Eurotiomycetidae</taxon>
        <taxon>Eurotiales</taxon>
        <taxon>Thermoascaceae</taxon>
        <taxon>Paecilomyces</taxon>
    </lineage>
</organism>
<dbReference type="PANTHER" id="PTHR21221:SF1">
    <property type="entry name" value="UREIDOGLYCOLATE LYASE"/>
    <property type="match status" value="1"/>
</dbReference>
<evidence type="ECO:0000313" key="5">
    <source>
        <dbReference type="EMBL" id="KAL1879475.1"/>
    </source>
</evidence>
<name>A0ABR3XU06_9EURO</name>
<dbReference type="PANTHER" id="PTHR21221">
    <property type="entry name" value="UREIDOGLYCOLATE HYDROLASE"/>
    <property type="match status" value="1"/>
</dbReference>
<comment type="catalytic activity">
    <reaction evidence="4">
        <text>(S)-ureidoglycolate = urea + glyoxylate</text>
        <dbReference type="Rhea" id="RHEA:11304"/>
        <dbReference type="ChEBI" id="CHEBI:16199"/>
        <dbReference type="ChEBI" id="CHEBI:36655"/>
        <dbReference type="ChEBI" id="CHEBI:57296"/>
        <dbReference type="EC" id="4.3.2.3"/>
    </reaction>
</comment>
<dbReference type="EMBL" id="JAVDPF010000010">
    <property type="protein sequence ID" value="KAL1879475.1"/>
    <property type="molecule type" value="Genomic_DNA"/>
</dbReference>
<evidence type="ECO:0000313" key="6">
    <source>
        <dbReference type="Proteomes" id="UP001583193"/>
    </source>
</evidence>
<dbReference type="CDD" id="cd20298">
    <property type="entry name" value="cupin_UAH"/>
    <property type="match status" value="1"/>
</dbReference>
<evidence type="ECO:0000256" key="4">
    <source>
        <dbReference type="ARBA" id="ARBA00047684"/>
    </source>
</evidence>
<protein>
    <recommendedName>
        <fullName evidence="7">Ureidoglycolate hydrolase</fullName>
    </recommendedName>
</protein>
<dbReference type="InterPro" id="IPR011051">
    <property type="entry name" value="RmlC_Cupin_sf"/>
</dbReference>
<evidence type="ECO:0008006" key="7">
    <source>
        <dbReference type="Google" id="ProtNLM"/>
    </source>
</evidence>
<dbReference type="Gene3D" id="2.60.120.480">
    <property type="entry name" value="Ureidoglycolate hydrolase"/>
    <property type="match status" value="1"/>
</dbReference>
<evidence type="ECO:0000256" key="1">
    <source>
        <dbReference type="ARBA" id="ARBA00011738"/>
    </source>
</evidence>
<proteinExistence type="predicted"/>
<keyword evidence="2" id="KW-0659">Purine metabolism</keyword>
<dbReference type="Proteomes" id="UP001583193">
    <property type="component" value="Unassembled WGS sequence"/>
</dbReference>
<sequence>MPAPILTASPPRLRVSAAPLTAEGFAPFGAVISSPLPRNITTTPQQPSAFIPPHGPAPVIANQGSALKYSPISPLQDGYTGTCPSGKAASARMSMFTCFPRKLRKLDDGSAVGVQANGPAEAFDVQILERHPFTTQTFIPIDLSSKNYAGGQEEPSFLVIVAPTLRGEVATATDESGKTVSINNPPDLKNIKAFIARGGQAVTYGAGTWHAPMVVLGQRRVDFVVVQFVNGVDEEDCQEAAFKEGIMVELRTDGGISKGLWQPSKL</sequence>
<dbReference type="InterPro" id="IPR007247">
    <property type="entry name" value="Ureidogly_lyase"/>
</dbReference>
<dbReference type="InterPro" id="IPR047233">
    <property type="entry name" value="UAH_cupin"/>
</dbReference>
<keyword evidence="3" id="KW-0456">Lyase</keyword>
<reference evidence="5 6" key="1">
    <citation type="journal article" date="2024" name="IMA Fungus">
        <title>IMA Genome - F19 : A genome assembly and annotation guide to empower mycologists, including annotated draft genome sequences of Ceratocystis pirilliformis, Diaporthe australafricana, Fusarium ophioides, Paecilomyces lecythidis, and Sporothrix stenoceras.</title>
        <authorList>
            <person name="Aylward J."/>
            <person name="Wilson A.M."/>
            <person name="Visagie C.M."/>
            <person name="Spraker J."/>
            <person name="Barnes I."/>
            <person name="Buitendag C."/>
            <person name="Ceriani C."/>
            <person name="Del Mar Angel L."/>
            <person name="du Plessis D."/>
            <person name="Fuchs T."/>
            <person name="Gasser K."/>
            <person name="Kramer D."/>
            <person name="Li W."/>
            <person name="Munsamy K."/>
            <person name="Piso A."/>
            <person name="Price J.L."/>
            <person name="Sonnekus B."/>
            <person name="Thomas C."/>
            <person name="van der Nest A."/>
            <person name="van Dijk A."/>
            <person name="van Heerden A."/>
            <person name="van Vuuren N."/>
            <person name="Yilmaz N."/>
            <person name="Duong T.A."/>
            <person name="van der Merwe N.A."/>
            <person name="Wingfield M.J."/>
            <person name="Wingfield B.D."/>
        </authorList>
    </citation>
    <scope>NUCLEOTIDE SEQUENCE [LARGE SCALE GENOMIC DNA]</scope>
    <source>
        <strain evidence="5 6">CMW 18167</strain>
    </source>
</reference>
<gene>
    <name evidence="5" type="ORF">Plec18167_003932</name>
</gene>
<evidence type="ECO:0000256" key="3">
    <source>
        <dbReference type="ARBA" id="ARBA00023239"/>
    </source>
</evidence>
<accession>A0ABR3XU06</accession>
<dbReference type="Pfam" id="PF04115">
    <property type="entry name" value="Ureidogly_lyase"/>
    <property type="match status" value="1"/>
</dbReference>
<keyword evidence="6" id="KW-1185">Reference proteome</keyword>
<comment type="subunit">
    <text evidence="1">Homodimer.</text>
</comment>